<accession>A0A9J5YHB9</accession>
<proteinExistence type="predicted"/>
<reference evidence="1 2" key="1">
    <citation type="submission" date="2020-09" db="EMBL/GenBank/DDBJ databases">
        <title>De no assembly of potato wild relative species, Solanum commersonii.</title>
        <authorList>
            <person name="Cho K."/>
        </authorList>
    </citation>
    <scope>NUCLEOTIDE SEQUENCE [LARGE SCALE GENOMIC DNA]</scope>
    <source>
        <strain evidence="1">LZ3.2</strain>
        <tissue evidence="1">Leaf</tissue>
    </source>
</reference>
<keyword evidence="2" id="KW-1185">Reference proteome</keyword>
<comment type="caution">
    <text evidence="1">The sequence shown here is derived from an EMBL/GenBank/DDBJ whole genome shotgun (WGS) entry which is preliminary data.</text>
</comment>
<dbReference type="AlphaFoldDB" id="A0A9J5YHB9"/>
<organism evidence="1 2">
    <name type="scientific">Solanum commersonii</name>
    <name type="common">Commerson's wild potato</name>
    <name type="synonym">Commerson's nightshade</name>
    <dbReference type="NCBI Taxonomy" id="4109"/>
    <lineage>
        <taxon>Eukaryota</taxon>
        <taxon>Viridiplantae</taxon>
        <taxon>Streptophyta</taxon>
        <taxon>Embryophyta</taxon>
        <taxon>Tracheophyta</taxon>
        <taxon>Spermatophyta</taxon>
        <taxon>Magnoliopsida</taxon>
        <taxon>eudicotyledons</taxon>
        <taxon>Gunneridae</taxon>
        <taxon>Pentapetalae</taxon>
        <taxon>asterids</taxon>
        <taxon>lamiids</taxon>
        <taxon>Solanales</taxon>
        <taxon>Solanaceae</taxon>
        <taxon>Solanoideae</taxon>
        <taxon>Solaneae</taxon>
        <taxon>Solanum</taxon>
    </lineage>
</organism>
<dbReference type="EMBL" id="JACXVP010000006">
    <property type="protein sequence ID" value="KAG5599690.1"/>
    <property type="molecule type" value="Genomic_DNA"/>
</dbReference>
<gene>
    <name evidence="1" type="ORF">H5410_031060</name>
</gene>
<name>A0A9J5YHB9_SOLCO</name>
<sequence>MDSWDVIGIRGRLDYWDHSAKLVEIADHLDDPPFGRFHHRLLLSFSIVVFWIIRQHSTASQNFSATRRLLLFTANLIPSFRA</sequence>
<protein>
    <submittedName>
        <fullName evidence="1">Uncharacterized protein</fullName>
    </submittedName>
</protein>
<dbReference type="Proteomes" id="UP000824120">
    <property type="component" value="Chromosome 6"/>
</dbReference>
<evidence type="ECO:0000313" key="1">
    <source>
        <dbReference type="EMBL" id="KAG5599690.1"/>
    </source>
</evidence>
<evidence type="ECO:0000313" key="2">
    <source>
        <dbReference type="Proteomes" id="UP000824120"/>
    </source>
</evidence>